<dbReference type="EMBL" id="SIXF01000002">
    <property type="protein sequence ID" value="TBO44464.1"/>
    <property type="molecule type" value="Genomic_DNA"/>
</dbReference>
<name>A0A4Q9HGR2_9SPHI</name>
<reference evidence="1 2" key="1">
    <citation type="submission" date="2019-02" db="EMBL/GenBank/DDBJ databases">
        <title>Pedobacter kyonggii whole genome sequence analysis.</title>
        <authorList>
            <person name="Dahal R.H."/>
        </authorList>
    </citation>
    <scope>NUCLEOTIDE SEQUENCE [LARGE SCALE GENOMIC DNA]</scope>
    <source>
        <strain evidence="1 2">K-4-11-1</strain>
    </source>
</reference>
<keyword evidence="2" id="KW-1185">Reference proteome</keyword>
<evidence type="ECO:0000313" key="1">
    <source>
        <dbReference type="EMBL" id="TBO44464.1"/>
    </source>
</evidence>
<accession>A0A4Q9HGR2</accession>
<gene>
    <name evidence="1" type="ORF">EYS08_03930</name>
</gene>
<dbReference type="Proteomes" id="UP000291819">
    <property type="component" value="Unassembled WGS sequence"/>
</dbReference>
<dbReference type="OrthoDB" id="765116at2"/>
<proteinExistence type="predicted"/>
<sequence>MKYSQSDFVVYNTINGSQVYTWVKNVFDEEKYYILDFEDSKALESELSSYDAANFSVPSAPQSSNIDDYHRDTMIDRIVTALQPKQNSLDLKVSKLAGKIIFETEVKDTEILEDQKSLIGFVEKHNKMIAKIQERFNGRWGINIPVELRFHENKASLNPIKI</sequence>
<dbReference type="RefSeq" id="WP_131028539.1">
    <property type="nucleotide sequence ID" value="NZ_SIXF01000002.1"/>
</dbReference>
<evidence type="ECO:0000313" key="2">
    <source>
        <dbReference type="Proteomes" id="UP000291819"/>
    </source>
</evidence>
<protein>
    <submittedName>
        <fullName evidence="1">Uncharacterized protein</fullName>
    </submittedName>
</protein>
<organism evidence="1 2">
    <name type="scientific">Pedobacter kyonggii</name>
    <dbReference type="NCBI Taxonomy" id="1926871"/>
    <lineage>
        <taxon>Bacteria</taxon>
        <taxon>Pseudomonadati</taxon>
        <taxon>Bacteroidota</taxon>
        <taxon>Sphingobacteriia</taxon>
        <taxon>Sphingobacteriales</taxon>
        <taxon>Sphingobacteriaceae</taxon>
        <taxon>Pedobacter</taxon>
    </lineage>
</organism>
<dbReference type="AlphaFoldDB" id="A0A4Q9HGR2"/>
<comment type="caution">
    <text evidence="1">The sequence shown here is derived from an EMBL/GenBank/DDBJ whole genome shotgun (WGS) entry which is preliminary data.</text>
</comment>